<dbReference type="Proteomes" id="UP001633002">
    <property type="component" value="Unassembled WGS sequence"/>
</dbReference>
<evidence type="ECO:0000256" key="1">
    <source>
        <dbReference type="ARBA" id="ARBA00010992"/>
    </source>
</evidence>
<name>A0ABD3HN48_9MARC</name>
<keyword evidence="3" id="KW-0472">Membrane</keyword>
<keyword evidence="5" id="KW-1185">Reference proteome</keyword>
<protein>
    <submittedName>
        <fullName evidence="4">Uncharacterized protein</fullName>
    </submittedName>
</protein>
<evidence type="ECO:0000256" key="2">
    <source>
        <dbReference type="ARBA" id="ARBA00022448"/>
    </source>
</evidence>
<dbReference type="PANTHER" id="PTHR23500:SF574">
    <property type="entry name" value="SUGAR TRANSPORT PROTEIN 1"/>
    <property type="match status" value="1"/>
</dbReference>
<feature type="transmembrane region" description="Helical" evidence="3">
    <location>
        <begin position="20"/>
        <end position="40"/>
    </location>
</feature>
<accession>A0ABD3HN48</accession>
<comment type="similarity">
    <text evidence="1">Belongs to the major facilitator superfamily. Sugar transporter (TC 2.A.1.1) family.</text>
</comment>
<proteinExistence type="inferred from homology"/>
<evidence type="ECO:0000256" key="3">
    <source>
        <dbReference type="SAM" id="Phobius"/>
    </source>
</evidence>
<dbReference type="EMBL" id="JBJQOH010000003">
    <property type="protein sequence ID" value="KAL3691705.1"/>
    <property type="molecule type" value="Genomic_DNA"/>
</dbReference>
<gene>
    <name evidence="4" type="ORF">R1sor_005356</name>
</gene>
<evidence type="ECO:0000313" key="5">
    <source>
        <dbReference type="Proteomes" id="UP001633002"/>
    </source>
</evidence>
<comment type="caution">
    <text evidence="4">The sequence shown here is derived from an EMBL/GenBank/DDBJ whole genome shotgun (WGS) entry which is preliminary data.</text>
</comment>
<evidence type="ECO:0000313" key="4">
    <source>
        <dbReference type="EMBL" id="KAL3691705.1"/>
    </source>
</evidence>
<organism evidence="4 5">
    <name type="scientific">Riccia sorocarpa</name>
    <dbReference type="NCBI Taxonomy" id="122646"/>
    <lineage>
        <taxon>Eukaryota</taxon>
        <taxon>Viridiplantae</taxon>
        <taxon>Streptophyta</taxon>
        <taxon>Embryophyta</taxon>
        <taxon>Marchantiophyta</taxon>
        <taxon>Marchantiopsida</taxon>
        <taxon>Marchantiidae</taxon>
        <taxon>Marchantiales</taxon>
        <taxon>Ricciaceae</taxon>
        <taxon>Riccia</taxon>
    </lineage>
</organism>
<keyword evidence="3" id="KW-0812">Transmembrane</keyword>
<reference evidence="4 5" key="1">
    <citation type="submission" date="2024-09" db="EMBL/GenBank/DDBJ databases">
        <title>Chromosome-scale assembly of Riccia sorocarpa.</title>
        <authorList>
            <person name="Paukszto L."/>
        </authorList>
    </citation>
    <scope>NUCLEOTIDE SEQUENCE [LARGE SCALE GENOMIC DNA]</scope>
    <source>
        <strain evidence="4">LP-2024</strain>
        <tissue evidence="4">Aerial parts of the thallus</tissue>
    </source>
</reference>
<keyword evidence="2" id="KW-0813">Transport</keyword>
<dbReference type="PANTHER" id="PTHR23500">
    <property type="entry name" value="SOLUTE CARRIER FAMILY 2, FACILITATED GLUCOSE TRANSPORTER"/>
    <property type="match status" value="1"/>
</dbReference>
<dbReference type="AlphaFoldDB" id="A0ABD3HN48"/>
<keyword evidence="3" id="KW-1133">Transmembrane helix</keyword>
<sequence length="89" mass="10099">MPEGHEALHLESRRKYENWTTVYVLALSIMAVTTGLLFGYDLGISGGVSAMPDFQKKLFPSVLRNAKVNNYGRYDSQTVQLFTLLWQTL</sequence>
<dbReference type="InterPro" id="IPR045262">
    <property type="entry name" value="STP/PLT_plant"/>
</dbReference>